<organism evidence="1 2">
    <name type="scientific">Brucella lupini</name>
    <dbReference type="NCBI Taxonomy" id="255457"/>
    <lineage>
        <taxon>Bacteria</taxon>
        <taxon>Pseudomonadati</taxon>
        <taxon>Pseudomonadota</taxon>
        <taxon>Alphaproteobacteria</taxon>
        <taxon>Hyphomicrobiales</taxon>
        <taxon>Brucellaceae</taxon>
        <taxon>Brucella/Ochrobactrum group</taxon>
        <taxon>Brucella</taxon>
    </lineage>
</organism>
<dbReference type="AlphaFoldDB" id="A0A256H1R3"/>
<accession>A0A256H1R3</accession>
<dbReference type="Proteomes" id="UP000216363">
    <property type="component" value="Unassembled WGS sequence"/>
</dbReference>
<gene>
    <name evidence="1" type="ORF">CES86_5437</name>
</gene>
<evidence type="ECO:0000313" key="1">
    <source>
        <dbReference type="EMBL" id="OYR32891.1"/>
    </source>
</evidence>
<comment type="caution">
    <text evidence="1">The sequence shown here is derived from an EMBL/GenBank/DDBJ whole genome shotgun (WGS) entry which is preliminary data.</text>
</comment>
<protein>
    <submittedName>
        <fullName evidence="1">Uncharacterized protein</fullName>
    </submittedName>
</protein>
<evidence type="ECO:0000313" key="2">
    <source>
        <dbReference type="Proteomes" id="UP000216363"/>
    </source>
</evidence>
<dbReference type="EMBL" id="NNRN01000006">
    <property type="protein sequence ID" value="OYR32891.1"/>
    <property type="molecule type" value="Genomic_DNA"/>
</dbReference>
<name>A0A256H1R3_9HYPH</name>
<proteinExistence type="predicted"/>
<reference evidence="1 2" key="1">
    <citation type="submission" date="2017-07" db="EMBL/GenBank/DDBJ databases">
        <title>Draft genome of Ochrobactrum lupini type strain LUP21.</title>
        <authorList>
            <person name="Krzyzanowska D.M."/>
            <person name="Jafra S."/>
        </authorList>
    </citation>
    <scope>NUCLEOTIDE SEQUENCE [LARGE SCALE GENOMIC DNA]</scope>
    <source>
        <strain evidence="1 2">LUP21</strain>
    </source>
</reference>
<sequence>MTGAFPAKLRSVCAGKSVHWIDFYSRFDASDNATNKRQALCQIIFSGTFVLLVLSHKQE</sequence>